<reference evidence="1" key="2">
    <citation type="submission" date="2021-02" db="EMBL/GenBank/DDBJ databases">
        <authorList>
            <person name="Kimball J.A."/>
            <person name="Haas M.W."/>
            <person name="Macchietto M."/>
            <person name="Kono T."/>
            <person name="Duquette J."/>
            <person name="Shao M."/>
        </authorList>
    </citation>
    <scope>NUCLEOTIDE SEQUENCE</scope>
    <source>
        <tissue evidence="1">Fresh leaf tissue</tissue>
    </source>
</reference>
<gene>
    <name evidence="1" type="ORF">GUJ93_ZPchr0008g11755</name>
</gene>
<evidence type="ECO:0000313" key="2">
    <source>
        <dbReference type="Proteomes" id="UP000729402"/>
    </source>
</evidence>
<name>A0A8J5V505_ZIZPA</name>
<keyword evidence="2" id="KW-1185">Reference proteome</keyword>
<accession>A0A8J5V505</accession>
<dbReference type="AlphaFoldDB" id="A0A8J5V505"/>
<reference evidence="1" key="1">
    <citation type="journal article" date="2021" name="bioRxiv">
        <title>Whole Genome Assembly and Annotation of Northern Wild Rice, Zizania palustris L., Supports a Whole Genome Duplication in the Zizania Genus.</title>
        <authorList>
            <person name="Haas M."/>
            <person name="Kono T."/>
            <person name="Macchietto M."/>
            <person name="Millas R."/>
            <person name="McGilp L."/>
            <person name="Shao M."/>
            <person name="Duquette J."/>
            <person name="Hirsch C.N."/>
            <person name="Kimball J."/>
        </authorList>
    </citation>
    <scope>NUCLEOTIDE SEQUENCE</scope>
    <source>
        <tissue evidence="1">Fresh leaf tissue</tissue>
    </source>
</reference>
<protein>
    <submittedName>
        <fullName evidence="1">Uncharacterized protein</fullName>
    </submittedName>
</protein>
<organism evidence="1 2">
    <name type="scientific">Zizania palustris</name>
    <name type="common">Northern wild rice</name>
    <dbReference type="NCBI Taxonomy" id="103762"/>
    <lineage>
        <taxon>Eukaryota</taxon>
        <taxon>Viridiplantae</taxon>
        <taxon>Streptophyta</taxon>
        <taxon>Embryophyta</taxon>
        <taxon>Tracheophyta</taxon>
        <taxon>Spermatophyta</taxon>
        <taxon>Magnoliopsida</taxon>
        <taxon>Liliopsida</taxon>
        <taxon>Poales</taxon>
        <taxon>Poaceae</taxon>
        <taxon>BOP clade</taxon>
        <taxon>Oryzoideae</taxon>
        <taxon>Oryzeae</taxon>
        <taxon>Zizaniinae</taxon>
        <taxon>Zizania</taxon>
    </lineage>
</organism>
<evidence type="ECO:0000313" key="1">
    <source>
        <dbReference type="EMBL" id="KAG8047566.1"/>
    </source>
</evidence>
<comment type="caution">
    <text evidence="1">The sequence shown here is derived from an EMBL/GenBank/DDBJ whole genome shotgun (WGS) entry which is preliminary data.</text>
</comment>
<sequence>MAPTNPCVCVAALSPGVRCGQLLETRLPGQQFGAGPCLSACAYPPGVCCGQLLETQLPGQQLGVGSFFLHVRLRWLSL</sequence>
<dbReference type="Proteomes" id="UP000729402">
    <property type="component" value="Unassembled WGS sequence"/>
</dbReference>
<dbReference type="EMBL" id="JAAALK010000290">
    <property type="protein sequence ID" value="KAG8047566.1"/>
    <property type="molecule type" value="Genomic_DNA"/>
</dbReference>
<proteinExistence type="predicted"/>